<accession>A0A2T4YNT7</accession>
<proteinExistence type="predicted"/>
<dbReference type="AlphaFoldDB" id="A0A2T4YNT7"/>
<organism evidence="1 2">
    <name type="scientific">Sphingomonas aerolata</name>
    <dbReference type="NCBI Taxonomy" id="185951"/>
    <lineage>
        <taxon>Bacteria</taxon>
        <taxon>Pseudomonadati</taxon>
        <taxon>Pseudomonadota</taxon>
        <taxon>Alphaproteobacteria</taxon>
        <taxon>Sphingomonadales</taxon>
        <taxon>Sphingomonadaceae</taxon>
        <taxon>Sphingomonas</taxon>
    </lineage>
</organism>
<keyword evidence="2" id="KW-1185">Reference proteome</keyword>
<dbReference type="InterPro" id="IPR013423">
    <property type="entry name" value="CHP02594"/>
</dbReference>
<dbReference type="EMBL" id="PZZN01000003">
    <property type="protein sequence ID" value="PTM45075.1"/>
    <property type="molecule type" value="Genomic_DNA"/>
</dbReference>
<comment type="caution">
    <text evidence="1">The sequence shown here is derived from an EMBL/GenBank/DDBJ whole genome shotgun (WGS) entry which is preliminary data.</text>
</comment>
<evidence type="ECO:0000313" key="1">
    <source>
        <dbReference type="EMBL" id="PTM45075.1"/>
    </source>
</evidence>
<evidence type="ECO:0000313" key="2">
    <source>
        <dbReference type="Proteomes" id="UP000240996"/>
    </source>
</evidence>
<reference evidence="1 2" key="1">
    <citation type="submission" date="2018-04" db="EMBL/GenBank/DDBJ databases">
        <title>Genomic Encyclopedia of Type Strains, Phase III (KMG-III): the genomes of soil and plant-associated and newly described type strains.</title>
        <authorList>
            <person name="Whitman W."/>
        </authorList>
    </citation>
    <scope>NUCLEOTIDE SEQUENCE [LARGE SCALE GENOMIC DNA]</scope>
    <source>
        <strain evidence="1 2">NW12</strain>
    </source>
</reference>
<gene>
    <name evidence="1" type="ORF">C8J24_3295</name>
</gene>
<dbReference type="RefSeq" id="WP_107934035.1">
    <property type="nucleotide sequence ID" value="NZ_PZZN01000003.1"/>
</dbReference>
<name>A0A2T4YNT7_9SPHN</name>
<dbReference type="Gene3D" id="3.90.1720.10">
    <property type="entry name" value="endopeptidase domain like (from Nostoc punctiforme)"/>
    <property type="match status" value="1"/>
</dbReference>
<dbReference type="Proteomes" id="UP000240996">
    <property type="component" value="Unassembled WGS sequence"/>
</dbReference>
<sequence length="167" mass="17905">MVTDPKWLRVARTKLSTQEAAGSANSATILGWAKRLGTRVLGMVYNADSVPWCGVFVAYCLQDDGIEPVSIAVRATSWSTWGLSLRPERLAPGAVLVFERPGGGHVGFYVGEDATAYHVLGGNQGDAVTIARIAKDRCIARRWPAGRPVIGKPVQMAARKPISTDEA</sequence>
<protein>
    <submittedName>
        <fullName evidence="1">Uncharacterized protein (TIGR02594 family)</fullName>
    </submittedName>
</protein>
<dbReference type="NCBIfam" id="TIGR02594">
    <property type="entry name" value="TIGR02594 family protein"/>
    <property type="match status" value="1"/>
</dbReference>